<dbReference type="EMBL" id="BAABME010002553">
    <property type="protein sequence ID" value="GAA0155146.1"/>
    <property type="molecule type" value="Genomic_DNA"/>
</dbReference>
<keyword evidence="1" id="KW-0175">Coiled coil</keyword>
<protein>
    <submittedName>
        <fullName evidence="3">Uncharacterized protein</fullName>
    </submittedName>
</protein>
<name>A0AAV3PVP1_LITER</name>
<organism evidence="3 4">
    <name type="scientific">Lithospermum erythrorhizon</name>
    <name type="common">Purple gromwell</name>
    <name type="synonym">Lithospermum officinale var. erythrorhizon</name>
    <dbReference type="NCBI Taxonomy" id="34254"/>
    <lineage>
        <taxon>Eukaryota</taxon>
        <taxon>Viridiplantae</taxon>
        <taxon>Streptophyta</taxon>
        <taxon>Embryophyta</taxon>
        <taxon>Tracheophyta</taxon>
        <taxon>Spermatophyta</taxon>
        <taxon>Magnoliopsida</taxon>
        <taxon>eudicotyledons</taxon>
        <taxon>Gunneridae</taxon>
        <taxon>Pentapetalae</taxon>
        <taxon>asterids</taxon>
        <taxon>lamiids</taxon>
        <taxon>Boraginales</taxon>
        <taxon>Boraginaceae</taxon>
        <taxon>Boraginoideae</taxon>
        <taxon>Lithospermeae</taxon>
        <taxon>Lithospermum</taxon>
    </lineage>
</organism>
<proteinExistence type="predicted"/>
<sequence length="351" mass="39499">MIPLLTISYAKKVDKVEPSRWFKLWFLAKGGFSDEIRAHWSFSNSTLFAKDSAKTQTEVEKLQTGFPHALPHKVFCDKDVLNKDRLTKGVDKFLNTTLLELLSLKHSSGEWVMPHKVSFKAVTAGKNPLARISKRKNTAAQGIFLETSAVAPAPKNSKKAPKESNLEVTPVDFEATECAHGLFLKWKESKDSRADSEAEKASLEKGLSEVLRDRDEARTQADDLRGKYEDLQAVRDGLVKYRSDLSHQYDTNVTALKTSLEESEQRLGTLRFKEGQNYKDLLIDNTISIMKTFCLKVYPDFLGIHSMFPEFVGEHFGEEYAVPLTDGEEEENDGGDANQRDDGLGEDEEDA</sequence>
<dbReference type="AlphaFoldDB" id="A0AAV3PVP1"/>
<evidence type="ECO:0000313" key="4">
    <source>
        <dbReference type="Proteomes" id="UP001454036"/>
    </source>
</evidence>
<comment type="caution">
    <text evidence="3">The sequence shown here is derived from an EMBL/GenBank/DDBJ whole genome shotgun (WGS) entry which is preliminary data.</text>
</comment>
<feature type="region of interest" description="Disordered" evidence="2">
    <location>
        <begin position="319"/>
        <end position="351"/>
    </location>
</feature>
<evidence type="ECO:0000313" key="3">
    <source>
        <dbReference type="EMBL" id="GAA0155146.1"/>
    </source>
</evidence>
<evidence type="ECO:0000256" key="2">
    <source>
        <dbReference type="SAM" id="MobiDB-lite"/>
    </source>
</evidence>
<feature type="coiled-coil region" evidence="1">
    <location>
        <begin position="207"/>
        <end position="234"/>
    </location>
</feature>
<reference evidence="3 4" key="1">
    <citation type="submission" date="2024-01" db="EMBL/GenBank/DDBJ databases">
        <title>The complete chloroplast genome sequence of Lithospermum erythrorhizon: insights into the phylogenetic relationship among Boraginaceae species and the maternal lineages of purple gromwells.</title>
        <authorList>
            <person name="Okada T."/>
            <person name="Watanabe K."/>
        </authorList>
    </citation>
    <scope>NUCLEOTIDE SEQUENCE [LARGE SCALE GENOMIC DNA]</scope>
</reference>
<accession>A0AAV3PVP1</accession>
<gene>
    <name evidence="3" type="ORF">LIER_12941</name>
</gene>
<evidence type="ECO:0000256" key="1">
    <source>
        <dbReference type="SAM" id="Coils"/>
    </source>
</evidence>
<keyword evidence="4" id="KW-1185">Reference proteome</keyword>
<dbReference type="Proteomes" id="UP001454036">
    <property type="component" value="Unassembled WGS sequence"/>
</dbReference>